<dbReference type="KEGG" id="coh:EAV92_10470"/>
<feature type="domain" description="NAD-dependent epimerase/dehydratase" evidence="2">
    <location>
        <begin position="4"/>
        <end position="237"/>
    </location>
</feature>
<gene>
    <name evidence="3" type="ORF">EAV92_10470</name>
</gene>
<dbReference type="GO" id="GO:0006567">
    <property type="term" value="P:L-threonine catabolic process"/>
    <property type="evidence" value="ECO:0007669"/>
    <property type="project" value="TreeGrafter"/>
</dbReference>
<evidence type="ECO:0000256" key="1">
    <source>
        <dbReference type="ARBA" id="ARBA00007637"/>
    </source>
</evidence>
<dbReference type="PANTHER" id="PTHR42687:SF1">
    <property type="entry name" value="L-THREONINE 3-DEHYDROGENASE, MITOCHONDRIAL"/>
    <property type="match status" value="1"/>
</dbReference>
<keyword evidence="4" id="KW-1185">Reference proteome</keyword>
<dbReference type="SUPFAM" id="SSF51735">
    <property type="entry name" value="NAD(P)-binding Rossmann-fold domains"/>
    <property type="match status" value="1"/>
</dbReference>
<dbReference type="RefSeq" id="WP_123041031.1">
    <property type="nucleotide sequence ID" value="NZ_CP033433.1"/>
</dbReference>
<protein>
    <submittedName>
        <fullName evidence="3">NAD-dependent epimerase/dehydratase family protein</fullName>
    </submittedName>
</protein>
<dbReference type="InterPro" id="IPR036291">
    <property type="entry name" value="NAD(P)-bd_dom_sf"/>
</dbReference>
<dbReference type="Proteomes" id="UP000269097">
    <property type="component" value="Chromosome"/>
</dbReference>
<accession>A0A3G3JZN1</accession>
<reference evidence="3 4" key="1">
    <citation type="submission" date="2018-10" db="EMBL/GenBank/DDBJ databases">
        <title>Genome Sequence of Cohnella sp.</title>
        <authorList>
            <person name="Srinivasan S."/>
            <person name="Kim M.K."/>
        </authorList>
    </citation>
    <scope>NUCLEOTIDE SEQUENCE [LARGE SCALE GENOMIC DNA]</scope>
    <source>
        <strain evidence="3 4">18JY8-7</strain>
    </source>
</reference>
<dbReference type="PANTHER" id="PTHR42687">
    <property type="entry name" value="L-THREONINE 3-DEHYDROGENASE"/>
    <property type="match status" value="1"/>
</dbReference>
<organism evidence="3 4">
    <name type="scientific">Cohnella candidum</name>
    <dbReference type="NCBI Taxonomy" id="2674991"/>
    <lineage>
        <taxon>Bacteria</taxon>
        <taxon>Bacillati</taxon>
        <taxon>Bacillota</taxon>
        <taxon>Bacilli</taxon>
        <taxon>Bacillales</taxon>
        <taxon>Paenibacillaceae</taxon>
        <taxon>Cohnella</taxon>
    </lineage>
</organism>
<proteinExistence type="inferred from homology"/>
<sequence>MKTILVTGSMGQIGSELVPRLRRIYGEDHVIATDIRPPDKEQGPYVQLDVTDRRAFYDTAKRYGADSILHLAALLSARAERDPLLAWEINMGGLLNALETARELNAQLFTPSSIGVFGPDAPKDRTPQVTVQRPVTMYGVNKVAGELLCQYYFLKYGVDTRGLRFPGLISHTAPPGGGTTDYAVDIYFAAARHGGYESYIAAGTFMDFMYMPDAVEAVIQLMEADPSGLVHRNAYNVTAMSADPEMLAAEIRKHIPDFRLHYRVDPLKQRIAESWPDSLDTTAAENEWGFRPRFTLEKMTEEMLAFAGGRNPPEDGPRGNSP</sequence>
<dbReference type="FunFam" id="3.40.50.720:FF:000077">
    <property type="entry name" value="L-threonine 3-dehydrogenase, mitochondrial"/>
    <property type="match status" value="1"/>
</dbReference>
<name>A0A3G3JZN1_9BACL</name>
<dbReference type="InterPro" id="IPR001509">
    <property type="entry name" value="Epimerase_deHydtase"/>
</dbReference>
<dbReference type="Pfam" id="PF01370">
    <property type="entry name" value="Epimerase"/>
    <property type="match status" value="1"/>
</dbReference>
<dbReference type="InterPro" id="IPR051225">
    <property type="entry name" value="NAD(P)_epim/dehydratase"/>
</dbReference>
<evidence type="ECO:0000313" key="4">
    <source>
        <dbReference type="Proteomes" id="UP000269097"/>
    </source>
</evidence>
<evidence type="ECO:0000259" key="2">
    <source>
        <dbReference type="Pfam" id="PF01370"/>
    </source>
</evidence>
<dbReference type="GO" id="GO:0008743">
    <property type="term" value="F:L-threonine 3-dehydrogenase activity"/>
    <property type="evidence" value="ECO:0007669"/>
    <property type="project" value="TreeGrafter"/>
</dbReference>
<dbReference type="Gene3D" id="3.40.50.720">
    <property type="entry name" value="NAD(P)-binding Rossmann-like Domain"/>
    <property type="match status" value="1"/>
</dbReference>
<dbReference type="AlphaFoldDB" id="A0A3G3JZN1"/>
<dbReference type="EMBL" id="CP033433">
    <property type="protein sequence ID" value="AYQ72949.1"/>
    <property type="molecule type" value="Genomic_DNA"/>
</dbReference>
<evidence type="ECO:0000313" key="3">
    <source>
        <dbReference type="EMBL" id="AYQ72949.1"/>
    </source>
</evidence>
<comment type="similarity">
    <text evidence="1">Belongs to the NAD(P)-dependent epimerase/dehydratase family.</text>
</comment>